<organism evidence="2">
    <name type="scientific">Rhodopseudomonas palustris (strain BisA53)</name>
    <dbReference type="NCBI Taxonomy" id="316055"/>
    <lineage>
        <taxon>Bacteria</taxon>
        <taxon>Pseudomonadati</taxon>
        <taxon>Pseudomonadota</taxon>
        <taxon>Alphaproteobacteria</taxon>
        <taxon>Hyphomicrobiales</taxon>
        <taxon>Nitrobacteraceae</taxon>
        <taxon>Rhodopseudomonas</taxon>
    </lineage>
</organism>
<dbReference type="eggNOG" id="ENOG5032SR7">
    <property type="taxonomic scope" value="Bacteria"/>
</dbReference>
<protein>
    <submittedName>
        <fullName evidence="2">Uncharacterized protein</fullName>
    </submittedName>
</protein>
<accession>Q07RS4</accession>
<evidence type="ECO:0000256" key="1">
    <source>
        <dbReference type="SAM" id="SignalP"/>
    </source>
</evidence>
<gene>
    <name evidence="2" type="ordered locus">RPE_1408</name>
</gene>
<dbReference type="STRING" id="316055.RPE_1408"/>
<dbReference type="AlphaFoldDB" id="Q07RS4"/>
<proteinExistence type="predicted"/>
<feature type="chain" id="PRO_5004165833" evidence="1">
    <location>
        <begin position="31"/>
        <end position="154"/>
    </location>
</feature>
<reference evidence="2" key="1">
    <citation type="submission" date="2006-09" db="EMBL/GenBank/DDBJ databases">
        <title>Complete sequence of Rhodopseudomonas palustris BisA53.</title>
        <authorList>
            <consortium name="US DOE Joint Genome Institute"/>
            <person name="Copeland A."/>
            <person name="Lucas S."/>
            <person name="Lapidus A."/>
            <person name="Barry K."/>
            <person name="Detter J.C."/>
            <person name="Glavina del Rio T."/>
            <person name="Hammon N."/>
            <person name="Israni S."/>
            <person name="Dalin E."/>
            <person name="Tice H."/>
            <person name="Pitluck S."/>
            <person name="Chain P."/>
            <person name="Malfatti S."/>
            <person name="Shin M."/>
            <person name="Vergez L."/>
            <person name="Schmutz J."/>
            <person name="Larimer F."/>
            <person name="Land M."/>
            <person name="Hauser L."/>
            <person name="Pelletier D.A."/>
            <person name="Kyrpides N."/>
            <person name="Kim E."/>
            <person name="Harwood C.S."/>
            <person name="Oda Y."/>
            <person name="Richardson P."/>
        </authorList>
    </citation>
    <scope>NUCLEOTIDE SEQUENCE [LARGE SCALE GENOMIC DNA]</scope>
    <source>
        <strain evidence="2">BisA53</strain>
    </source>
</reference>
<name>Q07RS4_RHOP5</name>
<sequence>MRNLLSSMKLAALGAAALLGALALAPAAQAANLLELNFWLSGPRYDGDLPSCEAGLTAIASQFADKEQTYWNSGLAITGYSEIHETALRPWQSDNIPRRFCAGNAILNDGKTRKLHYSIIEDGGFASYGHGVEFCIVGLDRDWAFNPACKAARH</sequence>
<dbReference type="OrthoDB" id="9808546at2"/>
<dbReference type="KEGG" id="rpe:RPE_1408"/>
<dbReference type="EMBL" id="CP000463">
    <property type="protein sequence ID" value="ABJ05360.1"/>
    <property type="molecule type" value="Genomic_DNA"/>
</dbReference>
<dbReference type="HOGENOM" id="CLU_132144_0_0_5"/>
<keyword evidence="1" id="KW-0732">Signal</keyword>
<feature type="signal peptide" evidence="1">
    <location>
        <begin position="1"/>
        <end position="30"/>
    </location>
</feature>
<evidence type="ECO:0000313" key="2">
    <source>
        <dbReference type="EMBL" id="ABJ05360.1"/>
    </source>
</evidence>